<feature type="compositionally biased region" description="Low complexity" evidence="1">
    <location>
        <begin position="19"/>
        <end position="29"/>
    </location>
</feature>
<feature type="region of interest" description="Disordered" evidence="1">
    <location>
        <begin position="19"/>
        <end position="42"/>
    </location>
</feature>
<comment type="caution">
    <text evidence="2">The sequence shown here is derived from an EMBL/GenBank/DDBJ whole genome shotgun (WGS) entry which is preliminary data.</text>
</comment>
<evidence type="ECO:0000313" key="2">
    <source>
        <dbReference type="EMBL" id="GAA2087300.1"/>
    </source>
</evidence>
<keyword evidence="3" id="KW-1185">Reference proteome</keyword>
<proteinExistence type="predicted"/>
<evidence type="ECO:0000256" key="1">
    <source>
        <dbReference type="SAM" id="MobiDB-lite"/>
    </source>
</evidence>
<dbReference type="EMBL" id="BAAANS010000004">
    <property type="protein sequence ID" value="GAA2087300.1"/>
    <property type="molecule type" value="Genomic_DNA"/>
</dbReference>
<accession>A0ABN2W9N5</accession>
<organism evidence="2 3">
    <name type="scientific">Kitasatospora saccharophila</name>
    <dbReference type="NCBI Taxonomy" id="407973"/>
    <lineage>
        <taxon>Bacteria</taxon>
        <taxon>Bacillati</taxon>
        <taxon>Actinomycetota</taxon>
        <taxon>Actinomycetes</taxon>
        <taxon>Kitasatosporales</taxon>
        <taxon>Streptomycetaceae</taxon>
        <taxon>Kitasatospora</taxon>
    </lineage>
</organism>
<dbReference type="Proteomes" id="UP001500897">
    <property type="component" value="Unassembled WGS sequence"/>
</dbReference>
<reference evidence="2 3" key="1">
    <citation type="journal article" date="2019" name="Int. J. Syst. Evol. Microbiol.">
        <title>The Global Catalogue of Microorganisms (GCM) 10K type strain sequencing project: providing services to taxonomists for standard genome sequencing and annotation.</title>
        <authorList>
            <consortium name="The Broad Institute Genomics Platform"/>
            <consortium name="The Broad Institute Genome Sequencing Center for Infectious Disease"/>
            <person name="Wu L."/>
            <person name="Ma J."/>
        </authorList>
    </citation>
    <scope>NUCLEOTIDE SEQUENCE [LARGE SCALE GENOMIC DNA]</scope>
    <source>
        <strain evidence="2 3">JCM 14559</strain>
    </source>
</reference>
<name>A0ABN2W9N5_9ACTN</name>
<sequence length="128" mass="13475">MWEPWAELMADHRPVLVAPAAPGRPAPAGDGWSGPGAPPELRRDWSAAFDGTRLVVTRPDGQPWYDGPLTAAREWARALRAHGTLVIVTGPFTAPADLRPAAAGGRLSTLAVPARLVDAHRPPPAAAD</sequence>
<evidence type="ECO:0000313" key="3">
    <source>
        <dbReference type="Proteomes" id="UP001500897"/>
    </source>
</evidence>
<gene>
    <name evidence="2" type="ORF">GCM10009759_08610</name>
</gene>
<protein>
    <submittedName>
        <fullName evidence="2">Uncharacterized protein</fullName>
    </submittedName>
</protein>